<reference evidence="1 2" key="1">
    <citation type="journal article" date="2012" name="Science">
        <title>Ecological populations of bacteria act as socially cohesive units of antibiotic production and resistance.</title>
        <authorList>
            <person name="Cordero O.X."/>
            <person name="Wildschutte H."/>
            <person name="Kirkup B."/>
            <person name="Proehl S."/>
            <person name="Ngo L."/>
            <person name="Hussain F."/>
            <person name="Le Roux F."/>
            <person name="Mincer T."/>
            <person name="Polz M.F."/>
        </authorList>
    </citation>
    <scope>NUCLEOTIDE SEQUENCE [LARGE SCALE GENOMIC DNA]</scope>
    <source>
        <strain evidence="1 2">ZF-129</strain>
    </source>
</reference>
<gene>
    <name evidence="1" type="ORF">A1QO_03920</name>
</gene>
<sequence>MYLIENHKKNTQELLDKVRVIFDSEEKGLDDELLLMLTDGLFGCLASSEQVIDVSDYFHHHETIIANRLNATFSQGKAAVLLSKLENVCTIYTEPVPLSSID</sequence>
<dbReference type="AlphaFoldDB" id="A0A1E5BIL2"/>
<accession>A0A1E5BIL2</accession>
<dbReference type="RefSeq" id="WP_017041735.1">
    <property type="nucleotide sequence ID" value="NZ_AJYQ02000020.1"/>
</dbReference>
<proteinExistence type="predicted"/>
<evidence type="ECO:0000313" key="1">
    <source>
        <dbReference type="EMBL" id="OEE37258.1"/>
    </source>
</evidence>
<comment type="caution">
    <text evidence="1">The sequence shown here is derived from an EMBL/GenBank/DDBJ whole genome shotgun (WGS) entry which is preliminary data.</text>
</comment>
<dbReference type="EMBL" id="AJYQ02000020">
    <property type="protein sequence ID" value="OEE37258.1"/>
    <property type="molecule type" value="Genomic_DNA"/>
</dbReference>
<protein>
    <submittedName>
        <fullName evidence="1">Uncharacterized protein</fullName>
    </submittedName>
</protein>
<organism evidence="1 2">
    <name type="scientific">Vibrio genomosp. F10 str. ZF-129</name>
    <dbReference type="NCBI Taxonomy" id="1187848"/>
    <lineage>
        <taxon>Bacteria</taxon>
        <taxon>Pseudomonadati</taxon>
        <taxon>Pseudomonadota</taxon>
        <taxon>Gammaproteobacteria</taxon>
        <taxon>Vibrionales</taxon>
        <taxon>Vibrionaceae</taxon>
        <taxon>Vibrio</taxon>
    </lineage>
</organism>
<evidence type="ECO:0000313" key="2">
    <source>
        <dbReference type="Proteomes" id="UP000094741"/>
    </source>
</evidence>
<dbReference type="STRING" id="1187848.A1QO_03920"/>
<dbReference type="Proteomes" id="UP000094741">
    <property type="component" value="Unassembled WGS sequence"/>
</dbReference>
<name>A0A1E5BIL2_9VIBR</name>